<proteinExistence type="predicted"/>
<name>M0AWD9_NATA1</name>
<gene>
    <name evidence="2" type="ORF">C481_09372</name>
</gene>
<dbReference type="Proteomes" id="UP000011554">
    <property type="component" value="Unassembled WGS sequence"/>
</dbReference>
<evidence type="ECO:0000313" key="2">
    <source>
        <dbReference type="EMBL" id="ELZ01719.1"/>
    </source>
</evidence>
<feature type="region of interest" description="Disordered" evidence="1">
    <location>
        <begin position="1"/>
        <end position="45"/>
    </location>
</feature>
<comment type="caution">
    <text evidence="2">The sequence shown here is derived from an EMBL/GenBank/DDBJ whole genome shotgun (WGS) entry which is preliminary data.</text>
</comment>
<protein>
    <submittedName>
        <fullName evidence="2">Hydrolase</fullName>
    </submittedName>
</protein>
<accession>M0AWD9</accession>
<organism evidence="2 3">
    <name type="scientific">Natrialba asiatica (strain ATCC 700177 / DSM 12278 / JCM 9576 / FERM P-10747 / NBRC 102637 / 172P1)</name>
    <dbReference type="NCBI Taxonomy" id="29540"/>
    <lineage>
        <taxon>Archaea</taxon>
        <taxon>Methanobacteriati</taxon>
        <taxon>Methanobacteriota</taxon>
        <taxon>Stenosarchaea group</taxon>
        <taxon>Halobacteria</taxon>
        <taxon>Halobacteriales</taxon>
        <taxon>Natrialbaceae</taxon>
        <taxon>Natrialba</taxon>
    </lineage>
</organism>
<dbReference type="EMBL" id="AOIO01000023">
    <property type="protein sequence ID" value="ELZ01719.1"/>
    <property type="molecule type" value="Genomic_DNA"/>
</dbReference>
<sequence>MAATNPSPRESEPADDQSSAGVGMRHLTVVPTNFEPEPTDRDDEH</sequence>
<evidence type="ECO:0000313" key="3">
    <source>
        <dbReference type="Proteomes" id="UP000011554"/>
    </source>
</evidence>
<keyword evidence="3" id="KW-1185">Reference proteome</keyword>
<dbReference type="AlphaFoldDB" id="M0AWD9"/>
<dbReference type="GO" id="GO:0016787">
    <property type="term" value="F:hydrolase activity"/>
    <property type="evidence" value="ECO:0007669"/>
    <property type="project" value="UniProtKB-KW"/>
</dbReference>
<reference evidence="2 3" key="1">
    <citation type="journal article" date="2014" name="PLoS Genet.">
        <title>Phylogenetically driven sequencing of extremely halophilic archaea reveals strategies for static and dynamic osmo-response.</title>
        <authorList>
            <person name="Becker E.A."/>
            <person name="Seitzer P.M."/>
            <person name="Tritt A."/>
            <person name="Larsen D."/>
            <person name="Krusor M."/>
            <person name="Yao A.I."/>
            <person name="Wu D."/>
            <person name="Madern D."/>
            <person name="Eisen J.A."/>
            <person name="Darling A.E."/>
            <person name="Facciotti M.T."/>
        </authorList>
    </citation>
    <scope>NUCLEOTIDE SEQUENCE [LARGE SCALE GENOMIC DNA]</scope>
    <source>
        <strain evidence="2 3">DSM 12278</strain>
    </source>
</reference>
<dbReference type="RefSeq" id="WP_006108909.1">
    <property type="nucleotide sequence ID" value="NZ_AOIO01000023.1"/>
</dbReference>
<dbReference type="PATRIC" id="fig|29540.5.peg.1911"/>
<keyword evidence="2" id="KW-0378">Hydrolase</keyword>
<dbReference type="OrthoDB" id="166244at2157"/>
<dbReference type="STRING" id="29540.C481_09372"/>
<dbReference type="eggNOG" id="arCOG11311">
    <property type="taxonomic scope" value="Archaea"/>
</dbReference>
<evidence type="ECO:0000256" key="1">
    <source>
        <dbReference type="SAM" id="MobiDB-lite"/>
    </source>
</evidence>